<evidence type="ECO:0000256" key="1">
    <source>
        <dbReference type="SAM" id="Phobius"/>
    </source>
</evidence>
<gene>
    <name evidence="2" type="ORF">SBOR_7661</name>
</gene>
<evidence type="ECO:0000313" key="2">
    <source>
        <dbReference type="EMBL" id="ESZ91952.1"/>
    </source>
</evidence>
<reference evidence="2 3" key="1">
    <citation type="journal article" date="2014" name="Genome Announc.">
        <title>Draft genome sequence of Sclerotinia borealis, a psychrophilic plant pathogenic fungus.</title>
        <authorList>
            <person name="Mardanov A.V."/>
            <person name="Beletsky A.V."/>
            <person name="Kadnikov V.V."/>
            <person name="Ignatov A.N."/>
            <person name="Ravin N.V."/>
        </authorList>
    </citation>
    <scope>NUCLEOTIDE SEQUENCE [LARGE SCALE GENOMIC DNA]</scope>
    <source>
        <strain evidence="3">F-4157</strain>
    </source>
</reference>
<accession>W9C5C4</accession>
<keyword evidence="1" id="KW-0812">Transmembrane</keyword>
<comment type="caution">
    <text evidence="2">The sequence shown here is derived from an EMBL/GenBank/DDBJ whole genome shotgun (WGS) entry which is preliminary data.</text>
</comment>
<dbReference type="EMBL" id="AYSA01000443">
    <property type="protein sequence ID" value="ESZ91952.1"/>
    <property type="molecule type" value="Genomic_DNA"/>
</dbReference>
<keyword evidence="1" id="KW-0472">Membrane</keyword>
<feature type="transmembrane region" description="Helical" evidence="1">
    <location>
        <begin position="18"/>
        <end position="38"/>
    </location>
</feature>
<dbReference type="AlphaFoldDB" id="W9C5C4"/>
<sequence>MTSTKTETFNLITLCVKAVLNVLLCIFLCPLLSIYYLYKWYERRCRTQEARRENPVAETSELDVLPTSNAPLSASTAITAPLPTLAALDRVRVHGIVSHDSTGRI</sequence>
<dbReference type="HOGENOM" id="CLU_2238188_0_0_1"/>
<keyword evidence="3" id="KW-1185">Reference proteome</keyword>
<name>W9C5C4_SCLBF</name>
<protein>
    <submittedName>
        <fullName evidence="2">Uncharacterized protein</fullName>
    </submittedName>
</protein>
<proteinExistence type="predicted"/>
<dbReference type="Proteomes" id="UP000019487">
    <property type="component" value="Unassembled WGS sequence"/>
</dbReference>
<keyword evidence="1" id="KW-1133">Transmembrane helix</keyword>
<evidence type="ECO:0000313" key="3">
    <source>
        <dbReference type="Proteomes" id="UP000019487"/>
    </source>
</evidence>
<organism evidence="2 3">
    <name type="scientific">Sclerotinia borealis (strain F-4128)</name>
    <dbReference type="NCBI Taxonomy" id="1432307"/>
    <lineage>
        <taxon>Eukaryota</taxon>
        <taxon>Fungi</taxon>
        <taxon>Dikarya</taxon>
        <taxon>Ascomycota</taxon>
        <taxon>Pezizomycotina</taxon>
        <taxon>Leotiomycetes</taxon>
        <taxon>Helotiales</taxon>
        <taxon>Sclerotiniaceae</taxon>
        <taxon>Sclerotinia</taxon>
    </lineage>
</organism>